<evidence type="ECO:0000256" key="4">
    <source>
        <dbReference type="ARBA" id="ARBA00054077"/>
    </source>
</evidence>
<sequence>MGGAGSPDGTPSANYGSISGDTCPTCRGTGRIPRGHEDTLVAVIPCNDVRLKPRHTKLHVCISMGMCLFLSSLILYFLFPRSVALTPMSVQSVMVYFTPKAVKMEVTNVVKIVNENYVPVQIVELDIQGLVLLTIMGKSKIYNMTSINSRTQKMTMNISYLSHNEQLTMTTYEYIDCGNNSTTPHTLRSQDPSSPPPPSPPPPPPRPPPVSKRNRSPLLTRVSGWCERPAMGNQLTDMAPGVPFLPSSFRSMHVVVVGLDSAGKTSLLYRLKLQEFVHTIPTRGFNTERIQVAVGGRSRAVRFQVWDVGGQEKLRPLWRSYTRRTDGLVFVVDSGEPERVEEARAELHRISRSPENQGVPVLIAANKQDLPSALSAAQLEKLLGVQELGGGGAGGGGGLHHVQGCSAVDGQGLQAGLEKLHDMILKRRKQMKHSKVRRR</sequence>
<keyword evidence="15" id="KW-1185">Reference proteome</keyword>
<comment type="function">
    <text evidence="4">GTPase that recruits MYO1E to MHC class II-containing vesicles via the effector protein ARL14EP and hence controls the movement of these vesicles along the actin cytoskeleton in dendritic cells.</text>
</comment>
<feature type="domain" description="Transmembrane protein 106 C-terminal" evidence="12">
    <location>
        <begin position="80"/>
        <end position="153"/>
    </location>
</feature>
<evidence type="ECO:0000259" key="12">
    <source>
        <dbReference type="Pfam" id="PF07092"/>
    </source>
</evidence>
<protein>
    <recommendedName>
        <fullName evidence="6">ADP-ribosylation factor-like protein 14</fullName>
    </recommendedName>
    <alternativeName>
        <fullName evidence="7">ADP-ribosylation factor 7</fullName>
    </alternativeName>
</protein>
<dbReference type="AlphaFoldDB" id="A0A9Q0ELG3"/>
<dbReference type="SMART" id="SM00177">
    <property type="entry name" value="ARF"/>
    <property type="match status" value="1"/>
</dbReference>
<evidence type="ECO:0000313" key="15">
    <source>
        <dbReference type="Proteomes" id="UP001148018"/>
    </source>
</evidence>
<comment type="subunit">
    <text evidence="5">Interacts with ARL14EP.</text>
</comment>
<dbReference type="FunFam" id="3.40.50.300:FF:000412">
    <property type="entry name" value="ADP-ribosylation factor 1"/>
    <property type="match status" value="1"/>
</dbReference>
<evidence type="ECO:0000256" key="1">
    <source>
        <dbReference type="ARBA" id="ARBA00010290"/>
    </source>
</evidence>
<dbReference type="GO" id="GO:0030010">
    <property type="term" value="P:establishment of cell polarity"/>
    <property type="evidence" value="ECO:0007669"/>
    <property type="project" value="UniProtKB-ARBA"/>
</dbReference>
<dbReference type="InterPro" id="IPR006689">
    <property type="entry name" value="Small_GTPase_ARF/SAR"/>
</dbReference>
<dbReference type="InterPro" id="IPR005225">
    <property type="entry name" value="Small_GTP-bd"/>
</dbReference>
<dbReference type="PROSITE" id="PS51417">
    <property type="entry name" value="ARF"/>
    <property type="match status" value="1"/>
</dbReference>
<evidence type="ECO:0000256" key="5">
    <source>
        <dbReference type="ARBA" id="ARBA00061881"/>
    </source>
</evidence>
<keyword evidence="11" id="KW-1133">Transmembrane helix</keyword>
<dbReference type="SMART" id="SM00173">
    <property type="entry name" value="RAS"/>
    <property type="match status" value="1"/>
</dbReference>
<comment type="caution">
    <text evidence="14">The sequence shown here is derived from an EMBL/GenBank/DDBJ whole genome shotgun (WGS) entry which is preliminary data.</text>
</comment>
<feature type="domain" description="Transmembrane protein 106 N-terminal" evidence="13">
    <location>
        <begin position="21"/>
        <end position="57"/>
    </location>
</feature>
<evidence type="ECO:0000256" key="7">
    <source>
        <dbReference type="ARBA" id="ARBA00077764"/>
    </source>
</evidence>
<keyword evidence="9" id="KW-0460">Magnesium</keyword>
<dbReference type="GO" id="GO:0046872">
    <property type="term" value="F:metal ion binding"/>
    <property type="evidence" value="ECO:0007669"/>
    <property type="project" value="UniProtKB-KW"/>
</dbReference>
<dbReference type="InterPro" id="IPR027417">
    <property type="entry name" value="P-loop_NTPase"/>
</dbReference>
<feature type="binding site" evidence="8">
    <location>
        <begin position="258"/>
        <end position="265"/>
    </location>
    <ligand>
        <name>GTP</name>
        <dbReference type="ChEBI" id="CHEBI:37565"/>
    </ligand>
</feature>
<reference evidence="14" key="1">
    <citation type="submission" date="2022-07" db="EMBL/GenBank/DDBJ databases">
        <title>Chromosome-level genome of Muraenolepis orangiensis.</title>
        <authorList>
            <person name="Kim J."/>
        </authorList>
    </citation>
    <scope>NUCLEOTIDE SEQUENCE</scope>
    <source>
        <strain evidence="14">KU_S4_2022</strain>
        <tissue evidence="14">Muscle</tissue>
    </source>
</reference>
<dbReference type="GO" id="GO:0005525">
    <property type="term" value="F:GTP binding"/>
    <property type="evidence" value="ECO:0007669"/>
    <property type="project" value="UniProtKB-KW"/>
</dbReference>
<dbReference type="InterPro" id="IPR024156">
    <property type="entry name" value="Small_GTPase_ARF"/>
</dbReference>
<dbReference type="SMART" id="SM00175">
    <property type="entry name" value="RAB"/>
    <property type="match status" value="1"/>
</dbReference>
<dbReference type="Pfam" id="PF00025">
    <property type="entry name" value="Arf"/>
    <property type="match status" value="1"/>
</dbReference>
<evidence type="ECO:0000256" key="9">
    <source>
        <dbReference type="PIRSR" id="PIRSR606689-2"/>
    </source>
</evidence>
<keyword evidence="2 8" id="KW-0547">Nucleotide-binding</keyword>
<dbReference type="PANTHER" id="PTHR11711">
    <property type="entry name" value="ADP RIBOSYLATION FACTOR-RELATED"/>
    <property type="match status" value="1"/>
</dbReference>
<dbReference type="Gene3D" id="3.40.50.300">
    <property type="entry name" value="P-loop containing nucleotide triphosphate hydrolases"/>
    <property type="match status" value="1"/>
</dbReference>
<evidence type="ECO:0000256" key="10">
    <source>
        <dbReference type="SAM" id="MobiDB-lite"/>
    </source>
</evidence>
<evidence type="ECO:0000259" key="13">
    <source>
        <dbReference type="Pfam" id="PF21002"/>
    </source>
</evidence>
<gene>
    <name evidence="14" type="ORF">NHX12_024704</name>
</gene>
<organism evidence="14 15">
    <name type="scientific">Muraenolepis orangiensis</name>
    <name type="common">Patagonian moray cod</name>
    <dbReference type="NCBI Taxonomy" id="630683"/>
    <lineage>
        <taxon>Eukaryota</taxon>
        <taxon>Metazoa</taxon>
        <taxon>Chordata</taxon>
        <taxon>Craniata</taxon>
        <taxon>Vertebrata</taxon>
        <taxon>Euteleostomi</taxon>
        <taxon>Actinopterygii</taxon>
        <taxon>Neopterygii</taxon>
        <taxon>Teleostei</taxon>
        <taxon>Neoteleostei</taxon>
        <taxon>Acanthomorphata</taxon>
        <taxon>Zeiogadaria</taxon>
        <taxon>Gadariae</taxon>
        <taxon>Gadiformes</taxon>
        <taxon>Muraenolepidoidei</taxon>
        <taxon>Muraenolepididae</taxon>
        <taxon>Muraenolepis</taxon>
    </lineage>
</organism>
<keyword evidence="11" id="KW-0472">Membrane</keyword>
<dbReference type="OrthoDB" id="2011769at2759"/>
<evidence type="ECO:0000256" key="11">
    <source>
        <dbReference type="SAM" id="Phobius"/>
    </source>
</evidence>
<feature type="transmembrane region" description="Helical" evidence="11">
    <location>
        <begin position="60"/>
        <end position="79"/>
    </location>
</feature>
<dbReference type="SUPFAM" id="SSF52540">
    <property type="entry name" value="P-loop containing nucleoside triphosphate hydrolases"/>
    <property type="match status" value="1"/>
</dbReference>
<feature type="region of interest" description="Disordered" evidence="10">
    <location>
        <begin position="180"/>
        <end position="216"/>
    </location>
</feature>
<evidence type="ECO:0000256" key="6">
    <source>
        <dbReference type="ARBA" id="ARBA00072405"/>
    </source>
</evidence>
<dbReference type="InterPro" id="IPR048511">
    <property type="entry name" value="TMEM106_N"/>
</dbReference>
<dbReference type="PRINTS" id="PR00449">
    <property type="entry name" value="RASTRNSFRMNG"/>
</dbReference>
<feature type="compositionally biased region" description="Pro residues" evidence="10">
    <location>
        <begin position="193"/>
        <end position="210"/>
    </location>
</feature>
<accession>A0A9Q0ELG3</accession>
<feature type="binding site" evidence="9">
    <location>
        <position position="265"/>
    </location>
    <ligand>
        <name>Mg(2+)</name>
        <dbReference type="ChEBI" id="CHEBI:18420"/>
    </ligand>
</feature>
<dbReference type="CDD" id="cd04152">
    <property type="entry name" value="Arl4_Arl7"/>
    <property type="match status" value="1"/>
</dbReference>
<keyword evidence="3 8" id="KW-0342">GTP-binding</keyword>
<dbReference type="EMBL" id="JANIIK010000040">
    <property type="protein sequence ID" value="KAJ3607653.1"/>
    <property type="molecule type" value="Genomic_DNA"/>
</dbReference>
<dbReference type="NCBIfam" id="TIGR00231">
    <property type="entry name" value="small_GTP"/>
    <property type="match status" value="1"/>
</dbReference>
<keyword evidence="9" id="KW-0479">Metal-binding</keyword>
<dbReference type="Proteomes" id="UP001148018">
    <property type="component" value="Unassembled WGS sequence"/>
</dbReference>
<keyword evidence="11" id="KW-0812">Transmembrane</keyword>
<comment type="similarity">
    <text evidence="1">Belongs to the small GTPase superfamily. Arf family.</text>
</comment>
<dbReference type="InterPro" id="IPR048509">
    <property type="entry name" value="TMEM106_C"/>
</dbReference>
<dbReference type="Pfam" id="PF07092">
    <property type="entry name" value="TMEM106"/>
    <property type="match status" value="1"/>
</dbReference>
<evidence type="ECO:0000256" key="8">
    <source>
        <dbReference type="PIRSR" id="PIRSR606689-1"/>
    </source>
</evidence>
<feature type="binding site" evidence="8">
    <location>
        <begin position="366"/>
        <end position="369"/>
    </location>
    <ligand>
        <name>GTP</name>
        <dbReference type="ChEBI" id="CHEBI:37565"/>
    </ligand>
</feature>
<name>A0A9Q0ELG3_9TELE</name>
<evidence type="ECO:0000256" key="2">
    <source>
        <dbReference type="ARBA" id="ARBA00022741"/>
    </source>
</evidence>
<dbReference type="GO" id="GO:0003924">
    <property type="term" value="F:GTPase activity"/>
    <property type="evidence" value="ECO:0007669"/>
    <property type="project" value="InterPro"/>
</dbReference>
<feature type="binding site" evidence="9">
    <location>
        <position position="282"/>
    </location>
    <ligand>
        <name>Mg(2+)</name>
        <dbReference type="ChEBI" id="CHEBI:18420"/>
    </ligand>
</feature>
<feature type="compositionally biased region" description="Polar residues" evidence="10">
    <location>
        <begin position="180"/>
        <end position="191"/>
    </location>
</feature>
<proteinExistence type="inferred from homology"/>
<feature type="binding site" evidence="8">
    <location>
        <position position="310"/>
    </location>
    <ligand>
        <name>GTP</name>
        <dbReference type="ChEBI" id="CHEBI:37565"/>
    </ligand>
</feature>
<dbReference type="Pfam" id="PF21002">
    <property type="entry name" value="TMEM106_N"/>
    <property type="match status" value="1"/>
</dbReference>
<dbReference type="PROSITE" id="PS51419">
    <property type="entry name" value="RAB"/>
    <property type="match status" value="1"/>
</dbReference>
<evidence type="ECO:0000313" key="14">
    <source>
        <dbReference type="EMBL" id="KAJ3607653.1"/>
    </source>
</evidence>
<dbReference type="SMART" id="SM00178">
    <property type="entry name" value="SAR"/>
    <property type="match status" value="1"/>
</dbReference>
<evidence type="ECO:0000256" key="3">
    <source>
        <dbReference type="ARBA" id="ARBA00023134"/>
    </source>
</evidence>